<proteinExistence type="inferred from homology"/>
<dbReference type="InterPro" id="IPR011598">
    <property type="entry name" value="bHLH_dom"/>
</dbReference>
<dbReference type="GO" id="GO:0000978">
    <property type="term" value="F:RNA polymerase II cis-regulatory region sequence-specific DNA binding"/>
    <property type="evidence" value="ECO:0007669"/>
    <property type="project" value="TreeGrafter"/>
</dbReference>
<comment type="caution">
    <text evidence="9">The sequence shown here is derived from an EMBL/GenBank/DDBJ whole genome shotgun (WGS) entry which is preliminary data.</text>
</comment>
<dbReference type="AlphaFoldDB" id="A0A835A3F5"/>
<evidence type="ECO:0000256" key="4">
    <source>
        <dbReference type="ARBA" id="ARBA00023125"/>
    </source>
</evidence>
<dbReference type="EMBL" id="JACEFO010002628">
    <property type="protein sequence ID" value="KAF8653355.1"/>
    <property type="molecule type" value="Genomic_DNA"/>
</dbReference>
<evidence type="ECO:0000256" key="1">
    <source>
        <dbReference type="ARBA" id="ARBA00004123"/>
    </source>
</evidence>
<dbReference type="InterPro" id="IPR045239">
    <property type="entry name" value="bHLH95_bHLH"/>
</dbReference>
<dbReference type="InterPro" id="IPR045843">
    <property type="entry name" value="IND-like"/>
</dbReference>
<evidence type="ECO:0000313" key="10">
    <source>
        <dbReference type="Proteomes" id="UP000636709"/>
    </source>
</evidence>
<feature type="region of interest" description="Disordered" evidence="7">
    <location>
        <begin position="1"/>
        <end position="79"/>
    </location>
</feature>
<feature type="region of interest" description="Disordered" evidence="7">
    <location>
        <begin position="119"/>
        <end position="190"/>
    </location>
</feature>
<evidence type="ECO:0000313" key="9">
    <source>
        <dbReference type="EMBL" id="KAF8653355.1"/>
    </source>
</evidence>
<evidence type="ECO:0000259" key="8">
    <source>
        <dbReference type="PROSITE" id="PS50888"/>
    </source>
</evidence>
<dbReference type="GO" id="GO:0005634">
    <property type="term" value="C:nucleus"/>
    <property type="evidence" value="ECO:0007669"/>
    <property type="project" value="UniProtKB-SubCell"/>
</dbReference>
<dbReference type="CDD" id="cd11393">
    <property type="entry name" value="bHLH_AtbHLH_like"/>
    <property type="match status" value="1"/>
</dbReference>
<evidence type="ECO:0000256" key="2">
    <source>
        <dbReference type="ARBA" id="ARBA00005510"/>
    </source>
</evidence>
<dbReference type="Proteomes" id="UP000636709">
    <property type="component" value="Unassembled WGS sequence"/>
</dbReference>
<accession>A0A835A3F5</accession>
<dbReference type="PROSITE" id="PS50888">
    <property type="entry name" value="BHLH"/>
    <property type="match status" value="1"/>
</dbReference>
<dbReference type="OrthoDB" id="2019494at2759"/>
<dbReference type="GO" id="GO:0000981">
    <property type="term" value="F:DNA-binding transcription factor activity, RNA polymerase II-specific"/>
    <property type="evidence" value="ECO:0007669"/>
    <property type="project" value="TreeGrafter"/>
</dbReference>
<organism evidence="9 10">
    <name type="scientific">Digitaria exilis</name>
    <dbReference type="NCBI Taxonomy" id="1010633"/>
    <lineage>
        <taxon>Eukaryota</taxon>
        <taxon>Viridiplantae</taxon>
        <taxon>Streptophyta</taxon>
        <taxon>Embryophyta</taxon>
        <taxon>Tracheophyta</taxon>
        <taxon>Spermatophyta</taxon>
        <taxon>Magnoliopsida</taxon>
        <taxon>Liliopsida</taxon>
        <taxon>Poales</taxon>
        <taxon>Poaceae</taxon>
        <taxon>PACMAD clade</taxon>
        <taxon>Panicoideae</taxon>
        <taxon>Panicodae</taxon>
        <taxon>Paniceae</taxon>
        <taxon>Anthephorinae</taxon>
        <taxon>Digitaria</taxon>
    </lineage>
</organism>
<comment type="similarity">
    <text evidence="2">Belongs to the bHLH protein family.</text>
</comment>
<feature type="compositionally biased region" description="Polar residues" evidence="7">
    <location>
        <begin position="144"/>
        <end position="164"/>
    </location>
</feature>
<gene>
    <name evidence="9" type="ORF">HU200_062327</name>
</gene>
<dbReference type="PANTHER" id="PTHR16223">
    <property type="entry name" value="TRANSCRIPTION FACTOR BHLH83-RELATED"/>
    <property type="match status" value="1"/>
</dbReference>
<keyword evidence="5" id="KW-0804">Transcription</keyword>
<sequence length="326" mass="34631">MRRFLPSAVGGGGEPSSSSSSGGHHHRRGELGAGEAAGMRYGGGDISLGHGHDDRHHHHHLGGGGEAERQQDGSMDMLARHSSSPAGFFSNLAVDNVLQFDNFYTLLVGINYAGYPSSKAGGSGGAEAHHPSTASGAGRKMKPSQLNFTRSQPGTSGGHLSQISEDGAFPPGLVGDRAGHSGESSGGAGAARSFSGGFSIVGPWEESRDIITTLGAYDPQFSGAMAGTALEMAGMDRYMQLQQDQVPFKVRAKRGCATHPRSIAERERRTRISEKLRKLQELVPNMDKQTSTADMLDLAVEHIKGLQSELQVLKHEQEKCTCCRKR</sequence>
<keyword evidence="4" id="KW-0238">DNA-binding</keyword>
<dbReference type="Pfam" id="PF00010">
    <property type="entry name" value="HLH"/>
    <property type="match status" value="1"/>
</dbReference>
<dbReference type="PANTHER" id="PTHR16223:SF325">
    <property type="entry name" value="TRANSCRIPTION FACTOR BHLH128"/>
    <property type="match status" value="1"/>
</dbReference>
<evidence type="ECO:0000256" key="3">
    <source>
        <dbReference type="ARBA" id="ARBA00023015"/>
    </source>
</evidence>
<evidence type="ECO:0000256" key="6">
    <source>
        <dbReference type="ARBA" id="ARBA00023242"/>
    </source>
</evidence>
<evidence type="ECO:0000256" key="7">
    <source>
        <dbReference type="SAM" id="MobiDB-lite"/>
    </source>
</evidence>
<keyword evidence="3" id="KW-0805">Transcription regulation</keyword>
<protein>
    <recommendedName>
        <fullName evidence="8">BHLH domain-containing protein</fullName>
    </recommendedName>
</protein>
<keyword evidence="10" id="KW-1185">Reference proteome</keyword>
<dbReference type="GO" id="GO:0046983">
    <property type="term" value="F:protein dimerization activity"/>
    <property type="evidence" value="ECO:0007669"/>
    <property type="project" value="InterPro"/>
</dbReference>
<dbReference type="Gene3D" id="4.10.280.10">
    <property type="entry name" value="Helix-loop-helix DNA-binding domain"/>
    <property type="match status" value="1"/>
</dbReference>
<evidence type="ECO:0000256" key="5">
    <source>
        <dbReference type="ARBA" id="ARBA00023163"/>
    </source>
</evidence>
<dbReference type="FunFam" id="4.10.280.10:FF:000021">
    <property type="entry name" value="Transcription factor bHLH130 family"/>
    <property type="match status" value="1"/>
</dbReference>
<comment type="subcellular location">
    <subcellularLocation>
        <location evidence="1">Nucleus</location>
    </subcellularLocation>
</comment>
<dbReference type="SUPFAM" id="SSF47459">
    <property type="entry name" value="HLH, helix-loop-helix DNA-binding domain"/>
    <property type="match status" value="1"/>
</dbReference>
<keyword evidence="6" id="KW-0539">Nucleus</keyword>
<name>A0A835A3F5_9POAL</name>
<reference evidence="9" key="1">
    <citation type="submission" date="2020-07" db="EMBL/GenBank/DDBJ databases">
        <title>Genome sequence and genetic diversity analysis of an under-domesticated orphan crop, white fonio (Digitaria exilis).</title>
        <authorList>
            <person name="Bennetzen J.L."/>
            <person name="Chen S."/>
            <person name="Ma X."/>
            <person name="Wang X."/>
            <person name="Yssel A.E.J."/>
            <person name="Chaluvadi S.R."/>
            <person name="Johnson M."/>
            <person name="Gangashetty P."/>
            <person name="Hamidou F."/>
            <person name="Sanogo M.D."/>
            <person name="Zwaenepoel A."/>
            <person name="Wallace J."/>
            <person name="Van De Peer Y."/>
            <person name="Van Deynze A."/>
        </authorList>
    </citation>
    <scope>NUCLEOTIDE SEQUENCE</scope>
    <source>
        <tissue evidence="9">Leaves</tissue>
    </source>
</reference>
<feature type="domain" description="BHLH" evidence="8">
    <location>
        <begin position="256"/>
        <end position="306"/>
    </location>
</feature>
<dbReference type="SMART" id="SM00353">
    <property type="entry name" value="HLH"/>
    <property type="match status" value="1"/>
</dbReference>
<dbReference type="InterPro" id="IPR036638">
    <property type="entry name" value="HLH_DNA-bd_sf"/>
</dbReference>